<keyword evidence="5 9" id="KW-0297">G-protein coupled receptor</keyword>
<reference evidence="10" key="1">
    <citation type="submission" date="2020-04" db="EMBL/GenBank/DDBJ databases">
        <authorList>
            <person name="Alioto T."/>
            <person name="Alioto T."/>
            <person name="Gomez Garrido J."/>
        </authorList>
    </citation>
    <scope>NUCLEOTIDE SEQUENCE</scope>
    <source>
        <strain evidence="10">A484AB</strain>
    </source>
</reference>
<accession>A0A6S7HR13</accession>
<name>A0A6S7HR13_PARCT</name>
<dbReference type="PANTHER" id="PTHR24249:SF372">
    <property type="entry name" value="G-PROTEIN COUPLED RECEPTORS FAMILY 1 PROFILE DOMAIN-CONTAINING PROTEIN"/>
    <property type="match status" value="1"/>
</dbReference>
<protein>
    <submittedName>
        <fullName evidence="10">Histamine H2 receptor-like</fullName>
    </submittedName>
</protein>
<dbReference type="InterPro" id="IPR050569">
    <property type="entry name" value="TAAR"/>
</dbReference>
<dbReference type="EMBL" id="CACRXK020005800">
    <property type="protein sequence ID" value="CAB4007446.1"/>
    <property type="molecule type" value="Genomic_DNA"/>
</dbReference>
<dbReference type="InterPro" id="IPR017452">
    <property type="entry name" value="GPCR_Rhodpsn_7TM"/>
</dbReference>
<comment type="similarity">
    <text evidence="9">Belongs to the G-protein coupled receptor 1 family.</text>
</comment>
<dbReference type="AlphaFoldDB" id="A0A6S7HR13"/>
<evidence type="ECO:0000256" key="6">
    <source>
        <dbReference type="ARBA" id="ARBA00023136"/>
    </source>
</evidence>
<evidence type="ECO:0000256" key="9">
    <source>
        <dbReference type="RuleBase" id="RU000688"/>
    </source>
</evidence>
<dbReference type="CDD" id="cd00637">
    <property type="entry name" value="7tm_classA_rhodopsin-like"/>
    <property type="match status" value="1"/>
</dbReference>
<evidence type="ECO:0000256" key="8">
    <source>
        <dbReference type="ARBA" id="ARBA00023224"/>
    </source>
</evidence>
<dbReference type="PROSITE" id="PS00237">
    <property type="entry name" value="G_PROTEIN_RECEP_F1_1"/>
    <property type="match status" value="1"/>
</dbReference>
<organism evidence="10 11">
    <name type="scientific">Paramuricea clavata</name>
    <name type="common">Red gorgonian</name>
    <name type="synonym">Violescent sea-whip</name>
    <dbReference type="NCBI Taxonomy" id="317549"/>
    <lineage>
        <taxon>Eukaryota</taxon>
        <taxon>Metazoa</taxon>
        <taxon>Cnidaria</taxon>
        <taxon>Anthozoa</taxon>
        <taxon>Octocorallia</taxon>
        <taxon>Malacalcyonacea</taxon>
        <taxon>Plexauridae</taxon>
        <taxon>Paramuricea</taxon>
    </lineage>
</organism>
<evidence type="ECO:0000256" key="3">
    <source>
        <dbReference type="ARBA" id="ARBA00022692"/>
    </source>
</evidence>
<dbReference type="PROSITE" id="PS50262">
    <property type="entry name" value="G_PROTEIN_RECEP_F1_2"/>
    <property type="match status" value="1"/>
</dbReference>
<evidence type="ECO:0000256" key="1">
    <source>
        <dbReference type="ARBA" id="ARBA00004651"/>
    </source>
</evidence>
<keyword evidence="2" id="KW-1003">Cell membrane</keyword>
<dbReference type="Pfam" id="PF00001">
    <property type="entry name" value="7tm_1"/>
    <property type="match status" value="1"/>
</dbReference>
<evidence type="ECO:0000313" key="11">
    <source>
        <dbReference type="Proteomes" id="UP001152795"/>
    </source>
</evidence>
<comment type="subcellular location">
    <subcellularLocation>
        <location evidence="1">Cell membrane</location>
        <topology evidence="1">Multi-pass membrane protein</topology>
    </subcellularLocation>
</comment>
<keyword evidence="8 9" id="KW-0807">Transducer</keyword>
<evidence type="ECO:0000256" key="7">
    <source>
        <dbReference type="ARBA" id="ARBA00023170"/>
    </source>
</evidence>
<sequence length="323" mass="36585">MCYVMDDEAQVLTSFPTNESILVHIFALILIIILTFTTISLNGVTVFTIWRSRILRQKSSNFTILLQSVVDFANGVFIMPLITFHWASEAAGSPSCVAAYVVKKSAMLMTFYTLITLSVMNFDRYMGVLHPFVHRRVVTNERLLAYVIAVCTIQTVIYGFSVTHNKIMRPILVATTTLFIFTTVFVYFKIFLSIRSRNRVGVILVGKNIESDAIRLSRRDVSEKTSAENRSGKAEFLKELKAAKSSFLVVMCCLVCYVPGTLSFGPLNLMSSFLAVALKVWFVLLAMLNSTMNSIIYFWMNNMLRKLGKDMVKSMWNSLTRQV</sequence>
<dbReference type="Gene3D" id="1.20.1070.10">
    <property type="entry name" value="Rhodopsin 7-helix transmembrane proteins"/>
    <property type="match status" value="1"/>
</dbReference>
<evidence type="ECO:0000256" key="2">
    <source>
        <dbReference type="ARBA" id="ARBA00022475"/>
    </source>
</evidence>
<keyword evidence="6" id="KW-0472">Membrane</keyword>
<evidence type="ECO:0000313" key="10">
    <source>
        <dbReference type="EMBL" id="CAB4007446.1"/>
    </source>
</evidence>
<dbReference type="OrthoDB" id="5981700at2759"/>
<evidence type="ECO:0000256" key="4">
    <source>
        <dbReference type="ARBA" id="ARBA00022989"/>
    </source>
</evidence>
<dbReference type="PRINTS" id="PR00237">
    <property type="entry name" value="GPCRRHODOPSN"/>
</dbReference>
<keyword evidence="3 9" id="KW-0812">Transmembrane</keyword>
<keyword evidence="4" id="KW-1133">Transmembrane helix</keyword>
<keyword evidence="11" id="KW-1185">Reference proteome</keyword>
<dbReference type="GO" id="GO:0005886">
    <property type="term" value="C:plasma membrane"/>
    <property type="evidence" value="ECO:0007669"/>
    <property type="project" value="UniProtKB-SubCell"/>
</dbReference>
<comment type="caution">
    <text evidence="10">The sequence shown here is derived from an EMBL/GenBank/DDBJ whole genome shotgun (WGS) entry which is preliminary data.</text>
</comment>
<dbReference type="SUPFAM" id="SSF81321">
    <property type="entry name" value="Family A G protein-coupled receptor-like"/>
    <property type="match status" value="1"/>
</dbReference>
<dbReference type="InterPro" id="IPR000276">
    <property type="entry name" value="GPCR_Rhodpsn"/>
</dbReference>
<gene>
    <name evidence="10" type="ORF">PACLA_8A020438</name>
</gene>
<dbReference type="Proteomes" id="UP001152795">
    <property type="component" value="Unassembled WGS sequence"/>
</dbReference>
<keyword evidence="7 9" id="KW-0675">Receptor</keyword>
<evidence type="ECO:0000256" key="5">
    <source>
        <dbReference type="ARBA" id="ARBA00023040"/>
    </source>
</evidence>
<proteinExistence type="inferred from homology"/>
<dbReference type="PANTHER" id="PTHR24249">
    <property type="entry name" value="HISTAMINE RECEPTOR-RELATED G-PROTEIN COUPLED RECEPTOR"/>
    <property type="match status" value="1"/>
</dbReference>
<dbReference type="GO" id="GO:0004930">
    <property type="term" value="F:G protein-coupled receptor activity"/>
    <property type="evidence" value="ECO:0007669"/>
    <property type="project" value="UniProtKB-KW"/>
</dbReference>